<evidence type="ECO:0000313" key="10">
    <source>
        <dbReference type="EMBL" id="KAJ7327113.1"/>
    </source>
</evidence>
<comment type="cofactor">
    <cofactor evidence="1 7">
        <name>Zn(2+)</name>
        <dbReference type="ChEBI" id="CHEBI:29105"/>
    </cofactor>
</comment>
<evidence type="ECO:0000256" key="1">
    <source>
        <dbReference type="ARBA" id="ARBA00001947"/>
    </source>
</evidence>
<keyword evidence="6" id="KW-0520">NAD</keyword>
<dbReference type="OrthoDB" id="417550at2759"/>
<dbReference type="GO" id="GO:0042573">
    <property type="term" value="P:retinoic acid metabolic process"/>
    <property type="evidence" value="ECO:0007669"/>
    <property type="project" value="TreeGrafter"/>
</dbReference>
<feature type="domain" description="Alcohol dehydrogenase-like C-terminal" evidence="8">
    <location>
        <begin position="204"/>
        <end position="333"/>
    </location>
</feature>
<dbReference type="GO" id="GO:0004745">
    <property type="term" value="F:all-trans-retinol dehydrogenase (NAD+) activity"/>
    <property type="evidence" value="ECO:0007669"/>
    <property type="project" value="TreeGrafter"/>
</dbReference>
<dbReference type="PANTHER" id="PTHR43880">
    <property type="entry name" value="ALCOHOL DEHYDROGENASE"/>
    <property type="match status" value="1"/>
</dbReference>
<dbReference type="EMBL" id="JAPFRF010000007">
    <property type="protein sequence ID" value="KAJ7327113.1"/>
    <property type="molecule type" value="Genomic_DNA"/>
</dbReference>
<dbReference type="CDD" id="cd08299">
    <property type="entry name" value="alcohol_DH_class_I_II_IV"/>
    <property type="match status" value="1"/>
</dbReference>
<dbReference type="PROSITE" id="PS00059">
    <property type="entry name" value="ADH_ZINC"/>
    <property type="match status" value="2"/>
</dbReference>
<dbReference type="GO" id="GO:0005829">
    <property type="term" value="C:cytosol"/>
    <property type="evidence" value="ECO:0007669"/>
    <property type="project" value="TreeGrafter"/>
</dbReference>
<evidence type="ECO:0000259" key="9">
    <source>
        <dbReference type="Pfam" id="PF08240"/>
    </source>
</evidence>
<evidence type="ECO:0000256" key="3">
    <source>
        <dbReference type="ARBA" id="ARBA00022833"/>
    </source>
</evidence>
<dbReference type="AlphaFoldDB" id="A0A9Q1B1B7"/>
<gene>
    <name evidence="10" type="ORF">JRQ81_016872</name>
</gene>
<dbReference type="InterPro" id="IPR036291">
    <property type="entry name" value="NAD(P)-bd_dom_sf"/>
</dbReference>
<evidence type="ECO:0000259" key="8">
    <source>
        <dbReference type="Pfam" id="PF00107"/>
    </source>
</evidence>
<dbReference type="InterPro" id="IPR013154">
    <property type="entry name" value="ADH-like_N"/>
</dbReference>
<evidence type="ECO:0000313" key="11">
    <source>
        <dbReference type="Proteomes" id="UP001142489"/>
    </source>
</evidence>
<dbReference type="FunFam" id="3.90.180.10:FF:000001">
    <property type="entry name" value="S-(hydroxymethyl)glutathione dehydrogenase"/>
    <property type="match status" value="2"/>
</dbReference>
<feature type="domain" description="Alcohol dehydrogenase-like C-terminal" evidence="8">
    <location>
        <begin position="584"/>
        <end position="711"/>
    </location>
</feature>
<dbReference type="InterPro" id="IPR011032">
    <property type="entry name" value="GroES-like_sf"/>
</dbReference>
<dbReference type="Pfam" id="PF00107">
    <property type="entry name" value="ADH_zinc_N"/>
    <property type="match status" value="3"/>
</dbReference>
<dbReference type="Gene3D" id="3.90.180.10">
    <property type="entry name" value="Medium-chain alcohol dehydrogenases, catalytic domain"/>
    <property type="match status" value="3"/>
</dbReference>
<reference evidence="10" key="1">
    <citation type="journal article" date="2023" name="DNA Res.">
        <title>Chromosome-level genome assembly of Phrynocephalus forsythii using third-generation DNA sequencing and Hi-C analysis.</title>
        <authorList>
            <person name="Qi Y."/>
            <person name="Zhao W."/>
            <person name="Zhao Y."/>
            <person name="Niu C."/>
            <person name="Cao S."/>
            <person name="Zhang Y."/>
        </authorList>
    </citation>
    <scope>NUCLEOTIDE SEQUENCE</scope>
    <source>
        <tissue evidence="10">Muscle</tissue>
    </source>
</reference>
<proteinExistence type="inferred from homology"/>
<sequence>MDTSGKTIKCKAAVVWEAGKPLSIEEVEVAPPRSHEVRVKIIATGICGTDEHVLTGSFPKVEYPVIPGHEGAGIVESIGEGVTCVKPGDQVIPLCLPQCGECSSCLKANTNCCLKTHLCEPQNLMPDQTSRFTCKGKRIHHFLWISTFSEYTVMPDSTVVKIDAAAPLDKVCLFGCGFSTGYGAALNTAQVAPGSICAIFGLGGVGLSVVMGCKAAGASEIIGIDINKEKFAKAKELGATKCVDPQDYEKPIQEVLIEMTGHGVDYAFEVVGCLDTLRAALASCHLGCGVCVMVGVPPLGSQLAFDPMLLFTGRTLKGSFIGGWKMKDSIPQLVSSYMEKKFNPDALITHTLAFCQINEGFELLRAGKSNFSAKGRKRSVPLIQLSRLLSKIMGCPHPDDVVMAVVKLTICNMPCFSTQIVATGICRTDDHVLKGYFPNINYPVIAGHEGAGIVESVGPGVTCVKPGDKVIPLCLPQCGECDCCLNPNTNYCLKTHFHQALQNLMPDKTSRFTCKGKQVYHFLWTSTFSEYTVLPEASIVKINDDAPLDKVCLFGCAFPSGYGAAVYTAKVEPGSTCAVFGLGGVGLSVVMGCKAAGASRIIGVDINKAKFDKAKELGATECVAPQDFKKPINEVLVEMTGLGVNYAFEAVGRTDTEATALASCHVGHGVCVLIGEPPAGSQLSITPVQVLTGRKLMGCLLGGWKLKNALPKLVSDYMSKKFNTDALISHVLPFGKIGEGFELLQTGKSRSQLCTDSKANSKIVDSVPAKDEQGWEMQLSAQWTSLTLFLSGAVDPLWVLVQTLKVLSQLWRFAVLPIRVTQGKGVMPEGTSRFKCKGKEVLHFMGTSTFSEYTVVADISLTKISASAPLDKVCLLGCGVSTGYGAALNTAKVEPGSTCAVFGLGGVGLAVIMGCKKAGASRIVGIDLNKDKFAKAMEFGATECISPADFKKPIQEVLIEMTDGGVDYSFECIGNVGVMRAALEACHKGWGVSVIVGVAAAGEEIATRPFQLVTGRTWKGTAFGGWKSVESVPKLVDEYMSKKMKVDEFVTHTLPFEQINEAFELMHAGKSIRSVLKF</sequence>
<dbReference type="InterPro" id="IPR013149">
    <property type="entry name" value="ADH-like_C"/>
</dbReference>
<evidence type="ECO:0000256" key="5">
    <source>
        <dbReference type="ARBA" id="ARBA00023002"/>
    </source>
</evidence>
<feature type="domain" description="Alcohol dehydrogenase-like N-terminal" evidence="9">
    <location>
        <begin position="419"/>
        <end position="544"/>
    </location>
</feature>
<evidence type="ECO:0000256" key="4">
    <source>
        <dbReference type="ARBA" id="ARBA00022990"/>
    </source>
</evidence>
<dbReference type="GO" id="GO:0008270">
    <property type="term" value="F:zinc ion binding"/>
    <property type="evidence" value="ECO:0007669"/>
    <property type="project" value="InterPro"/>
</dbReference>
<keyword evidence="11" id="KW-1185">Reference proteome</keyword>
<evidence type="ECO:0000256" key="2">
    <source>
        <dbReference type="ARBA" id="ARBA00022723"/>
    </source>
</evidence>
<accession>A0A9Q1B1B7</accession>
<keyword evidence="4" id="KW-0007">Acetylation</keyword>
<dbReference type="Pfam" id="PF08240">
    <property type="entry name" value="ADH_N"/>
    <property type="match status" value="2"/>
</dbReference>
<name>A0A9Q1B1B7_9SAUR</name>
<keyword evidence="2 7" id="KW-0479">Metal-binding</keyword>
<organism evidence="10 11">
    <name type="scientific">Phrynocephalus forsythii</name>
    <dbReference type="NCBI Taxonomy" id="171643"/>
    <lineage>
        <taxon>Eukaryota</taxon>
        <taxon>Metazoa</taxon>
        <taxon>Chordata</taxon>
        <taxon>Craniata</taxon>
        <taxon>Vertebrata</taxon>
        <taxon>Euteleostomi</taxon>
        <taxon>Lepidosauria</taxon>
        <taxon>Squamata</taxon>
        <taxon>Bifurcata</taxon>
        <taxon>Unidentata</taxon>
        <taxon>Episquamata</taxon>
        <taxon>Toxicofera</taxon>
        <taxon>Iguania</taxon>
        <taxon>Acrodonta</taxon>
        <taxon>Agamidae</taxon>
        <taxon>Agaminae</taxon>
        <taxon>Phrynocephalus</taxon>
    </lineage>
</organism>
<keyword evidence="3 7" id="KW-0862">Zinc</keyword>
<dbReference type="SUPFAM" id="SSF50129">
    <property type="entry name" value="GroES-like"/>
    <property type="match status" value="6"/>
</dbReference>
<evidence type="ECO:0000256" key="6">
    <source>
        <dbReference type="ARBA" id="ARBA00023027"/>
    </source>
</evidence>
<keyword evidence="5" id="KW-0560">Oxidoreductase</keyword>
<dbReference type="SUPFAM" id="SSF51735">
    <property type="entry name" value="NAD(P)-binding Rossmann-fold domains"/>
    <property type="match status" value="3"/>
</dbReference>
<dbReference type="FunFam" id="3.40.50.720:FF:000003">
    <property type="entry name" value="S-(hydroxymethyl)glutathione dehydrogenase"/>
    <property type="match status" value="3"/>
</dbReference>
<comment type="caution">
    <text evidence="10">The sequence shown here is derived from an EMBL/GenBank/DDBJ whole genome shotgun (WGS) entry which is preliminary data.</text>
</comment>
<dbReference type="InterPro" id="IPR002328">
    <property type="entry name" value="ADH_Zn_CS"/>
</dbReference>
<feature type="domain" description="Alcohol dehydrogenase-like N-terminal" evidence="9">
    <location>
        <begin position="34"/>
        <end position="163"/>
    </location>
</feature>
<dbReference type="Proteomes" id="UP001142489">
    <property type="component" value="Unassembled WGS sequence"/>
</dbReference>
<protein>
    <submittedName>
        <fullName evidence="10">Uncharacterized protein</fullName>
    </submittedName>
</protein>
<evidence type="ECO:0000256" key="7">
    <source>
        <dbReference type="RuleBase" id="RU361277"/>
    </source>
</evidence>
<feature type="domain" description="Alcohol dehydrogenase-like C-terminal" evidence="8">
    <location>
        <begin position="906"/>
        <end position="1033"/>
    </location>
</feature>
<comment type="similarity">
    <text evidence="7">Belongs to the zinc-containing alcohol dehydrogenase family.</text>
</comment>
<dbReference type="Gene3D" id="3.40.50.720">
    <property type="entry name" value="NAD(P)-binding Rossmann-like Domain"/>
    <property type="match status" value="3"/>
</dbReference>
<dbReference type="PANTHER" id="PTHR43880:SF8">
    <property type="entry name" value="ALCOHOL DEHYDROGENASE 6 (CLASS V)"/>
    <property type="match status" value="1"/>
</dbReference>
<dbReference type="GO" id="GO:0042572">
    <property type="term" value="P:retinol metabolic process"/>
    <property type="evidence" value="ECO:0007669"/>
    <property type="project" value="TreeGrafter"/>
</dbReference>